<dbReference type="NCBIfam" id="TIGR01029">
    <property type="entry name" value="rpsG_bact"/>
    <property type="match status" value="1"/>
</dbReference>
<comment type="function">
    <text evidence="6">One of the primary rRNA binding proteins, it binds directly to 16S rRNA where it nucleates assembly of the head domain of the 30S subunit. Is located at the subunit interface close to the decoding center, probably blocks exit of the E-site tRNA.</text>
</comment>
<dbReference type="InterPro" id="IPR000235">
    <property type="entry name" value="Ribosomal_uS7"/>
</dbReference>
<evidence type="ECO:0000256" key="4">
    <source>
        <dbReference type="ARBA" id="ARBA00022980"/>
    </source>
</evidence>
<evidence type="ECO:0000256" key="2">
    <source>
        <dbReference type="ARBA" id="ARBA00022730"/>
    </source>
</evidence>
<evidence type="ECO:0000313" key="9">
    <source>
        <dbReference type="Proteomes" id="UP000179018"/>
    </source>
</evidence>
<dbReference type="CDD" id="cd14869">
    <property type="entry name" value="uS7_Bacteria"/>
    <property type="match status" value="1"/>
</dbReference>
<keyword evidence="4 6" id="KW-0689">Ribosomal protein</keyword>
<dbReference type="InterPro" id="IPR036823">
    <property type="entry name" value="Ribosomal_uS7_dom_sf"/>
</dbReference>
<dbReference type="GO" id="GO:0019843">
    <property type="term" value="F:rRNA binding"/>
    <property type="evidence" value="ECO:0007669"/>
    <property type="project" value="UniProtKB-UniRule"/>
</dbReference>
<dbReference type="FunFam" id="1.10.455.10:FF:000001">
    <property type="entry name" value="30S ribosomal protein S7"/>
    <property type="match status" value="1"/>
</dbReference>
<comment type="subunit">
    <text evidence="6">Part of the 30S ribosomal subunit. Contacts proteins S9 and S11.</text>
</comment>
<dbReference type="STRING" id="1802516.A3A75_01115"/>
<evidence type="ECO:0000259" key="7">
    <source>
        <dbReference type="Pfam" id="PF00177"/>
    </source>
</evidence>
<reference evidence="8 9" key="1">
    <citation type="journal article" date="2016" name="Nat. Commun.">
        <title>Thousands of microbial genomes shed light on interconnected biogeochemical processes in an aquifer system.</title>
        <authorList>
            <person name="Anantharaman K."/>
            <person name="Brown C.T."/>
            <person name="Hug L.A."/>
            <person name="Sharon I."/>
            <person name="Castelle C.J."/>
            <person name="Probst A.J."/>
            <person name="Thomas B.C."/>
            <person name="Singh A."/>
            <person name="Wilkins M.J."/>
            <person name="Karaoz U."/>
            <person name="Brodie E.L."/>
            <person name="Williams K.H."/>
            <person name="Hubbard S.S."/>
            <person name="Banfield J.F."/>
        </authorList>
    </citation>
    <scope>NUCLEOTIDE SEQUENCE [LARGE SCALE GENOMIC DNA]</scope>
</reference>
<accession>A0A1F8B3J5</accession>
<dbReference type="Pfam" id="PF00177">
    <property type="entry name" value="Ribosomal_S7"/>
    <property type="match status" value="1"/>
</dbReference>
<evidence type="ECO:0000256" key="5">
    <source>
        <dbReference type="ARBA" id="ARBA00023274"/>
    </source>
</evidence>
<evidence type="ECO:0000256" key="1">
    <source>
        <dbReference type="ARBA" id="ARBA00007151"/>
    </source>
</evidence>
<organism evidence="8 9">
    <name type="scientific">Candidatus Woesebacteria bacterium RIFCSPLOWO2_01_FULL_39_10</name>
    <dbReference type="NCBI Taxonomy" id="1802516"/>
    <lineage>
        <taxon>Bacteria</taxon>
        <taxon>Candidatus Woeseibacteriota</taxon>
    </lineage>
</organism>
<gene>
    <name evidence="6" type="primary">rpsG</name>
    <name evidence="8" type="ORF">A3A75_01115</name>
</gene>
<keyword evidence="6" id="KW-0820">tRNA-binding</keyword>
<evidence type="ECO:0000256" key="3">
    <source>
        <dbReference type="ARBA" id="ARBA00022884"/>
    </source>
</evidence>
<dbReference type="InterPro" id="IPR005717">
    <property type="entry name" value="Ribosomal_uS7_bac/org-type"/>
</dbReference>
<proteinExistence type="inferred from homology"/>
<dbReference type="InterPro" id="IPR023798">
    <property type="entry name" value="Ribosomal_uS7_dom"/>
</dbReference>
<keyword evidence="2 6" id="KW-0699">rRNA-binding</keyword>
<keyword evidence="3 6" id="KW-0694">RNA-binding</keyword>
<dbReference type="GO" id="GO:0006412">
    <property type="term" value="P:translation"/>
    <property type="evidence" value="ECO:0007669"/>
    <property type="project" value="UniProtKB-UniRule"/>
</dbReference>
<evidence type="ECO:0000256" key="6">
    <source>
        <dbReference type="HAMAP-Rule" id="MF_00480"/>
    </source>
</evidence>
<dbReference type="Proteomes" id="UP000179018">
    <property type="component" value="Unassembled WGS sequence"/>
</dbReference>
<dbReference type="Gene3D" id="1.10.455.10">
    <property type="entry name" value="Ribosomal protein S7 domain"/>
    <property type="match status" value="1"/>
</dbReference>
<keyword evidence="5 6" id="KW-0687">Ribonucleoprotein</keyword>
<dbReference type="PIRSF" id="PIRSF002122">
    <property type="entry name" value="RPS7p_RPS7a_RPS5e_RPS7o"/>
    <property type="match status" value="1"/>
</dbReference>
<comment type="caution">
    <text evidence="8">The sequence shown here is derived from an EMBL/GenBank/DDBJ whole genome shotgun (WGS) entry which is preliminary data.</text>
</comment>
<name>A0A1F8B3J5_9BACT</name>
<feature type="domain" description="Small ribosomal subunit protein uS7" evidence="7">
    <location>
        <begin position="3"/>
        <end position="151"/>
    </location>
</feature>
<dbReference type="GO" id="GO:0000049">
    <property type="term" value="F:tRNA binding"/>
    <property type="evidence" value="ECO:0007669"/>
    <property type="project" value="UniProtKB-UniRule"/>
</dbReference>
<dbReference type="PANTHER" id="PTHR11205">
    <property type="entry name" value="RIBOSOMAL PROTEIN S7"/>
    <property type="match status" value="1"/>
</dbReference>
<protein>
    <recommendedName>
        <fullName evidence="6">Small ribosomal subunit protein uS7</fullName>
    </recommendedName>
</protein>
<dbReference type="GO" id="GO:0003735">
    <property type="term" value="F:structural constituent of ribosome"/>
    <property type="evidence" value="ECO:0007669"/>
    <property type="project" value="InterPro"/>
</dbReference>
<dbReference type="SUPFAM" id="SSF47973">
    <property type="entry name" value="Ribosomal protein S7"/>
    <property type="match status" value="1"/>
</dbReference>
<evidence type="ECO:0000313" key="8">
    <source>
        <dbReference type="EMBL" id="OGM58613.1"/>
    </source>
</evidence>
<dbReference type="HAMAP" id="MF_00480_B">
    <property type="entry name" value="Ribosomal_uS7_B"/>
    <property type="match status" value="1"/>
</dbReference>
<dbReference type="GO" id="GO:0015935">
    <property type="term" value="C:small ribosomal subunit"/>
    <property type="evidence" value="ECO:0007669"/>
    <property type="project" value="InterPro"/>
</dbReference>
<dbReference type="AlphaFoldDB" id="A0A1F8B3J5"/>
<dbReference type="EMBL" id="MGHC01000033">
    <property type="protein sequence ID" value="OGM58613.1"/>
    <property type="molecule type" value="Genomic_DNA"/>
</dbReference>
<comment type="similarity">
    <text evidence="1 6">Belongs to the universal ribosomal protein uS7 family.</text>
</comment>
<sequence length="158" mass="18040">MPRKGLVKPREPEIDPIYKSRLVTKLINRTMFDGKKSVAQKEVYGAFEVIEKKGEEPMKVFSQAIENIKPQTEVRSRRVGGAAYQIPMPVKGRRRETLALRWLINASRLRSNSEFHTFAEKLAAEINDAAAGVGGAVKKRQEMERIAEANRAFSHFRW</sequence>